<dbReference type="Pfam" id="PF12729">
    <property type="entry name" value="4HB_MCP_1"/>
    <property type="match status" value="1"/>
</dbReference>
<proteinExistence type="inferred from homology"/>
<dbReference type="Pfam" id="PF00015">
    <property type="entry name" value="MCPsignal"/>
    <property type="match status" value="1"/>
</dbReference>
<protein>
    <submittedName>
        <fullName evidence="6">Chemotaxis methyl-accepting receptor</fullName>
    </submittedName>
</protein>
<evidence type="ECO:0000256" key="4">
    <source>
        <dbReference type="SAM" id="Phobius"/>
    </source>
</evidence>
<accession>A0A498R6A1</accession>
<gene>
    <name evidence="6" type="ORF">LUCI_1618</name>
</gene>
<evidence type="ECO:0000259" key="5">
    <source>
        <dbReference type="PROSITE" id="PS50111"/>
    </source>
</evidence>
<keyword evidence="1 3" id="KW-0807">Transducer</keyword>
<dbReference type="PANTHER" id="PTHR32089:SF112">
    <property type="entry name" value="LYSOZYME-LIKE PROTEIN-RELATED"/>
    <property type="match status" value="1"/>
</dbReference>
<feature type="domain" description="Methyl-accepting transducer" evidence="5">
    <location>
        <begin position="299"/>
        <end position="557"/>
    </location>
</feature>
<dbReference type="PANTHER" id="PTHR32089">
    <property type="entry name" value="METHYL-ACCEPTING CHEMOTAXIS PROTEIN MCPB"/>
    <property type="match status" value="1"/>
</dbReference>
<dbReference type="InterPro" id="IPR004089">
    <property type="entry name" value="MCPsignal_dom"/>
</dbReference>
<dbReference type="SUPFAM" id="SSF58104">
    <property type="entry name" value="Methyl-accepting chemotaxis protein (MCP) signaling domain"/>
    <property type="match status" value="1"/>
</dbReference>
<keyword evidence="7" id="KW-1185">Reference proteome</keyword>
<dbReference type="GO" id="GO:0004888">
    <property type="term" value="F:transmembrane signaling receptor activity"/>
    <property type="evidence" value="ECO:0007669"/>
    <property type="project" value="InterPro"/>
</dbReference>
<keyword evidence="6" id="KW-0675">Receptor</keyword>
<keyword evidence="4" id="KW-0472">Membrane</keyword>
<name>A0A498R6A1_9FIRM</name>
<dbReference type="AlphaFoldDB" id="A0A498R6A1"/>
<reference evidence="6 7" key="1">
    <citation type="submission" date="2018-06" db="EMBL/GenBank/DDBJ databases">
        <authorList>
            <person name="Strepis N."/>
        </authorList>
    </citation>
    <scope>NUCLEOTIDE SEQUENCE [LARGE SCALE GENOMIC DNA]</scope>
    <source>
        <strain evidence="6">LUCI</strain>
    </source>
</reference>
<keyword evidence="4" id="KW-1133">Transmembrane helix</keyword>
<dbReference type="InterPro" id="IPR004090">
    <property type="entry name" value="Chemotax_Me-accpt_rcpt"/>
</dbReference>
<organism evidence="6 7">
    <name type="scientific">Lucifera butyrica</name>
    <dbReference type="NCBI Taxonomy" id="1351585"/>
    <lineage>
        <taxon>Bacteria</taxon>
        <taxon>Bacillati</taxon>
        <taxon>Bacillota</taxon>
        <taxon>Negativicutes</taxon>
        <taxon>Veillonellales</taxon>
        <taxon>Veillonellaceae</taxon>
        <taxon>Lucifera</taxon>
    </lineage>
</organism>
<evidence type="ECO:0000256" key="3">
    <source>
        <dbReference type="PROSITE-ProRule" id="PRU00284"/>
    </source>
</evidence>
<dbReference type="GO" id="GO:0016020">
    <property type="term" value="C:membrane"/>
    <property type="evidence" value="ECO:0007669"/>
    <property type="project" value="InterPro"/>
</dbReference>
<dbReference type="Gene3D" id="6.10.340.10">
    <property type="match status" value="1"/>
</dbReference>
<dbReference type="PROSITE" id="PS50111">
    <property type="entry name" value="CHEMOTAXIS_TRANSDUC_2"/>
    <property type="match status" value="1"/>
</dbReference>
<dbReference type="GO" id="GO:0006935">
    <property type="term" value="P:chemotaxis"/>
    <property type="evidence" value="ECO:0007669"/>
    <property type="project" value="InterPro"/>
</dbReference>
<dbReference type="Gene3D" id="1.10.287.950">
    <property type="entry name" value="Methyl-accepting chemotaxis protein"/>
    <property type="match status" value="1"/>
</dbReference>
<comment type="similarity">
    <text evidence="2">Belongs to the methyl-accepting chemotaxis (MCP) protein family.</text>
</comment>
<dbReference type="PRINTS" id="PR00260">
    <property type="entry name" value="CHEMTRNSDUCR"/>
</dbReference>
<evidence type="ECO:0000256" key="2">
    <source>
        <dbReference type="ARBA" id="ARBA00029447"/>
    </source>
</evidence>
<dbReference type="SMART" id="SM00283">
    <property type="entry name" value="MA"/>
    <property type="match status" value="1"/>
</dbReference>
<sequence length="593" mass="65445">MKNLRISMKGLILSMKKLRIPRKKFKLSAVFTISAALAILTALSIGAIISTSIFGIHIVNETGQLQSAMYYDRYIPTSKLLDVKMDYALLRIAYLQTLYEGYKVENEKALGTRSDLALQKLEIAENSAHDPAERKEITGLKELLVEYHNDVVKTMYMIRDGKQPSPQQKQFLVALDQKIMNKIDAIVKYESDATDNLNKQSESLVASSKSFFMTITASIVIIFLLCCVLMLLKVRGEMKAILAYFNTLALNDFSGSLPKKLGNLKDEIGYIAQNADTMVVSVREVIKNVVHESDQMMSTVKTTHRAVDDLNGEISEVSGIIQTLSAGMEQTAATAQEMHATSADIAVSLQKIAKQSADGLARTQEISARAGQMREFAEQSHNQANQIYHKTNINLRKAIENAKAVEHINILSHSIMEIIEQTSLLSLNAAIEAARAGDQGRGFAVVADEIRKLAERSKQSVTEIQATTGTVIEAVKNLVDQSEQILGFIDERVVKDYEAQIETAVTYNKDAQHFNSMVSEFSSRSEQILQSVENMVTAINEVATATNEGAEGTQTIAQKALIIVDKVNSVVKQAEEGKSSAERLLAVVNKFKV</sequence>
<dbReference type="EMBL" id="UPPP01000063">
    <property type="protein sequence ID" value="VBB06387.1"/>
    <property type="molecule type" value="Genomic_DNA"/>
</dbReference>
<keyword evidence="4" id="KW-0812">Transmembrane</keyword>
<dbReference type="OrthoDB" id="9760371at2"/>
<dbReference type="Proteomes" id="UP000277811">
    <property type="component" value="Unassembled WGS sequence"/>
</dbReference>
<evidence type="ECO:0000313" key="7">
    <source>
        <dbReference type="Proteomes" id="UP000277811"/>
    </source>
</evidence>
<dbReference type="GO" id="GO:0007165">
    <property type="term" value="P:signal transduction"/>
    <property type="evidence" value="ECO:0007669"/>
    <property type="project" value="UniProtKB-KW"/>
</dbReference>
<dbReference type="InterPro" id="IPR024478">
    <property type="entry name" value="HlyB_4HB_MCP"/>
</dbReference>
<evidence type="ECO:0000256" key="1">
    <source>
        <dbReference type="ARBA" id="ARBA00023224"/>
    </source>
</evidence>
<evidence type="ECO:0000313" key="6">
    <source>
        <dbReference type="EMBL" id="VBB06387.1"/>
    </source>
</evidence>
<feature type="transmembrane region" description="Helical" evidence="4">
    <location>
        <begin position="211"/>
        <end position="232"/>
    </location>
</feature>